<dbReference type="InterPro" id="IPR015856">
    <property type="entry name" value="ABC_transpr_CbiO/EcfA_su"/>
</dbReference>
<evidence type="ECO:0000313" key="11">
    <source>
        <dbReference type="Proteomes" id="UP000824049"/>
    </source>
</evidence>
<reference evidence="10" key="2">
    <citation type="submission" date="2021-04" db="EMBL/GenBank/DDBJ databases">
        <authorList>
            <person name="Gilroy R."/>
        </authorList>
    </citation>
    <scope>NUCLEOTIDE SEQUENCE</scope>
    <source>
        <strain evidence="10">CHK179-28034</strain>
    </source>
</reference>
<feature type="domain" description="ABC transporter" evidence="9">
    <location>
        <begin position="307"/>
        <end position="542"/>
    </location>
</feature>
<accession>A0A9D2J7C7</accession>
<dbReference type="CDD" id="cd03225">
    <property type="entry name" value="ABC_cobalt_CbiO_domain1"/>
    <property type="match status" value="2"/>
</dbReference>
<name>A0A9D2J7C7_9FIRM</name>
<evidence type="ECO:0000256" key="6">
    <source>
        <dbReference type="ARBA" id="ARBA00022840"/>
    </source>
</evidence>
<evidence type="ECO:0000256" key="1">
    <source>
        <dbReference type="ARBA" id="ARBA00004202"/>
    </source>
</evidence>
<feature type="domain" description="ABC transporter" evidence="9">
    <location>
        <begin position="5"/>
        <end position="243"/>
    </location>
</feature>
<proteinExistence type="inferred from homology"/>
<dbReference type="AlphaFoldDB" id="A0A9D2J7C7"/>
<dbReference type="NCBIfam" id="NF010167">
    <property type="entry name" value="PRK13648.1"/>
    <property type="match status" value="2"/>
</dbReference>
<dbReference type="InterPro" id="IPR017871">
    <property type="entry name" value="ABC_transporter-like_CS"/>
</dbReference>
<dbReference type="GO" id="GO:0043190">
    <property type="term" value="C:ATP-binding cassette (ABC) transporter complex"/>
    <property type="evidence" value="ECO:0007669"/>
    <property type="project" value="TreeGrafter"/>
</dbReference>
<evidence type="ECO:0000256" key="5">
    <source>
        <dbReference type="ARBA" id="ARBA00022741"/>
    </source>
</evidence>
<evidence type="ECO:0000256" key="8">
    <source>
        <dbReference type="ARBA" id="ARBA00023136"/>
    </source>
</evidence>
<dbReference type="EMBL" id="DXBR01000034">
    <property type="protein sequence ID" value="HIZ38827.1"/>
    <property type="molecule type" value="Genomic_DNA"/>
</dbReference>
<protein>
    <submittedName>
        <fullName evidence="10">ATP-binding cassette domain-containing protein</fullName>
    </submittedName>
</protein>
<dbReference type="Proteomes" id="UP000824049">
    <property type="component" value="Unassembled WGS sequence"/>
</dbReference>
<sequence>MDTIIKIEDLTYTYPGAAQPTLNHVHLEIEKGDFLAIVGNNGCGKSTLCKVLNGLIPHFISGTFSGNVWVEGENTKNADVGTLARKVGYVYQDFENQIVRPTVLDDASYACLNYGMKDYEQRGREALHQCGLEGREDEYIWQLSGGQTHLLALAGAVALGPEVLILDEPIAQLDPGHADRIYEVLRELNETYGKTLIVIEHHTEYIADYCKHVLLLRDGQVAWMLPAREALARVEELQESNIFPPQVTIAGFRLQKDGRLPQAQMLPTTVEEGRETMAALSYTGRKNPKGENVPQTAAPEPSEKTVAQFKDVTVSYRSVKGEPHTVFDRLNLSIHKGEKIALIGSNGAGKSTLMKMMVGLLKPSQGTVELNGTSVKNVKPEQLSRQISLVYQNPEEMFIKDSIYSDIAYAMQVRNVENWQEKTEELLKRFRLSELSERDGRLLSGGQMRRASLAIGVALNPGILLLDEPTANLDIATRKEIMRTLSDMKEVTDTVMIATHDMQLVCEWAERIIVLCQGQVAADGTRDEIFGNAALISRVGIRPPEIFTMGQALDRRALCYTVDEFLDAFSCEGRQEE</sequence>
<evidence type="ECO:0000256" key="3">
    <source>
        <dbReference type="ARBA" id="ARBA00022448"/>
    </source>
</evidence>
<organism evidence="10 11">
    <name type="scientific">Candidatus Anaerobutyricum stercoris</name>
    <dbReference type="NCBI Taxonomy" id="2838457"/>
    <lineage>
        <taxon>Bacteria</taxon>
        <taxon>Bacillati</taxon>
        <taxon>Bacillota</taxon>
        <taxon>Clostridia</taxon>
        <taxon>Lachnospirales</taxon>
        <taxon>Lachnospiraceae</taxon>
        <taxon>Anaerobutyricum</taxon>
    </lineage>
</organism>
<evidence type="ECO:0000259" key="9">
    <source>
        <dbReference type="PROSITE" id="PS50893"/>
    </source>
</evidence>
<dbReference type="PROSITE" id="PS00211">
    <property type="entry name" value="ABC_TRANSPORTER_1"/>
    <property type="match status" value="1"/>
</dbReference>
<keyword evidence="6 10" id="KW-0067">ATP-binding</keyword>
<keyword evidence="8" id="KW-0472">Membrane</keyword>
<dbReference type="PANTHER" id="PTHR43553">
    <property type="entry name" value="HEAVY METAL TRANSPORTER"/>
    <property type="match status" value="1"/>
</dbReference>
<comment type="similarity">
    <text evidence="2">Belongs to the ABC transporter superfamily.</text>
</comment>
<comment type="subcellular location">
    <subcellularLocation>
        <location evidence="1">Cell membrane</location>
        <topology evidence="1">Peripheral membrane protein</topology>
    </subcellularLocation>
</comment>
<dbReference type="InterPro" id="IPR050095">
    <property type="entry name" value="ECF_ABC_transporter_ATP-bd"/>
</dbReference>
<evidence type="ECO:0000256" key="4">
    <source>
        <dbReference type="ARBA" id="ARBA00022475"/>
    </source>
</evidence>
<gene>
    <name evidence="10" type="ORF">H9968_02725</name>
</gene>
<evidence type="ECO:0000313" key="10">
    <source>
        <dbReference type="EMBL" id="HIZ38827.1"/>
    </source>
</evidence>
<dbReference type="InterPro" id="IPR003593">
    <property type="entry name" value="AAA+_ATPase"/>
</dbReference>
<dbReference type="PANTHER" id="PTHR43553:SF27">
    <property type="entry name" value="ENERGY-COUPLING FACTOR TRANSPORTER ATP-BINDING PROTEIN ECFA2"/>
    <property type="match status" value="1"/>
</dbReference>
<dbReference type="Pfam" id="PF00005">
    <property type="entry name" value="ABC_tran"/>
    <property type="match status" value="2"/>
</dbReference>
<dbReference type="Gene3D" id="3.40.50.300">
    <property type="entry name" value="P-loop containing nucleotide triphosphate hydrolases"/>
    <property type="match status" value="2"/>
</dbReference>
<keyword evidence="5" id="KW-0547">Nucleotide-binding</keyword>
<reference evidence="10" key="1">
    <citation type="journal article" date="2021" name="PeerJ">
        <title>Extensive microbial diversity within the chicken gut microbiome revealed by metagenomics and culture.</title>
        <authorList>
            <person name="Gilroy R."/>
            <person name="Ravi A."/>
            <person name="Getino M."/>
            <person name="Pursley I."/>
            <person name="Horton D.L."/>
            <person name="Alikhan N.F."/>
            <person name="Baker D."/>
            <person name="Gharbi K."/>
            <person name="Hall N."/>
            <person name="Watson M."/>
            <person name="Adriaenssens E.M."/>
            <person name="Foster-Nyarko E."/>
            <person name="Jarju S."/>
            <person name="Secka A."/>
            <person name="Antonio M."/>
            <person name="Oren A."/>
            <person name="Chaudhuri R.R."/>
            <person name="La Ragione R."/>
            <person name="Hildebrand F."/>
            <person name="Pallen M.J."/>
        </authorList>
    </citation>
    <scope>NUCLEOTIDE SEQUENCE</scope>
    <source>
        <strain evidence="10">CHK179-28034</strain>
    </source>
</reference>
<dbReference type="SUPFAM" id="SSF52540">
    <property type="entry name" value="P-loop containing nucleoside triphosphate hydrolases"/>
    <property type="match status" value="2"/>
</dbReference>
<keyword evidence="4" id="KW-1003">Cell membrane</keyword>
<keyword evidence="3" id="KW-0813">Transport</keyword>
<dbReference type="GO" id="GO:0042626">
    <property type="term" value="F:ATPase-coupled transmembrane transporter activity"/>
    <property type="evidence" value="ECO:0007669"/>
    <property type="project" value="TreeGrafter"/>
</dbReference>
<dbReference type="GO" id="GO:0016887">
    <property type="term" value="F:ATP hydrolysis activity"/>
    <property type="evidence" value="ECO:0007669"/>
    <property type="project" value="InterPro"/>
</dbReference>
<evidence type="ECO:0000256" key="7">
    <source>
        <dbReference type="ARBA" id="ARBA00022967"/>
    </source>
</evidence>
<dbReference type="InterPro" id="IPR003439">
    <property type="entry name" value="ABC_transporter-like_ATP-bd"/>
</dbReference>
<dbReference type="GO" id="GO:0005524">
    <property type="term" value="F:ATP binding"/>
    <property type="evidence" value="ECO:0007669"/>
    <property type="project" value="UniProtKB-KW"/>
</dbReference>
<comment type="caution">
    <text evidence="10">The sequence shown here is derived from an EMBL/GenBank/DDBJ whole genome shotgun (WGS) entry which is preliminary data.</text>
</comment>
<dbReference type="SMART" id="SM00382">
    <property type="entry name" value="AAA"/>
    <property type="match status" value="2"/>
</dbReference>
<dbReference type="InterPro" id="IPR027417">
    <property type="entry name" value="P-loop_NTPase"/>
</dbReference>
<keyword evidence="7" id="KW-1278">Translocase</keyword>
<dbReference type="PROSITE" id="PS50893">
    <property type="entry name" value="ABC_TRANSPORTER_2"/>
    <property type="match status" value="2"/>
</dbReference>
<evidence type="ECO:0000256" key="2">
    <source>
        <dbReference type="ARBA" id="ARBA00005417"/>
    </source>
</evidence>